<dbReference type="PANTHER" id="PTHR43031">
    <property type="entry name" value="FAD-DEPENDENT OXIDOREDUCTASE"/>
    <property type="match status" value="1"/>
</dbReference>
<organism evidence="3 4">
    <name type="scientific">Eikenella longinqua</name>
    <dbReference type="NCBI Taxonomy" id="1795827"/>
    <lineage>
        <taxon>Bacteria</taxon>
        <taxon>Pseudomonadati</taxon>
        <taxon>Pseudomonadota</taxon>
        <taxon>Betaproteobacteria</taxon>
        <taxon>Neisseriales</taxon>
        <taxon>Neisseriaceae</taxon>
        <taxon>Eikenella</taxon>
    </lineage>
</organism>
<dbReference type="SMART" id="SM00450">
    <property type="entry name" value="RHOD"/>
    <property type="match status" value="1"/>
</dbReference>
<dbReference type="Gene3D" id="3.40.250.10">
    <property type="entry name" value="Rhodanese-like domain"/>
    <property type="match status" value="1"/>
</dbReference>
<dbReference type="AlphaFoldDB" id="A0A1A9RY42"/>
<protein>
    <submittedName>
        <fullName evidence="3">Sulfurtransferase</fullName>
    </submittedName>
</protein>
<dbReference type="EMBL" id="LXSL01000018">
    <property type="protein sequence ID" value="OAM28435.1"/>
    <property type="molecule type" value="Genomic_DNA"/>
</dbReference>
<keyword evidence="1" id="KW-0732">Signal</keyword>
<dbReference type="CDD" id="cd00158">
    <property type="entry name" value="RHOD"/>
    <property type="match status" value="1"/>
</dbReference>
<keyword evidence="3" id="KW-0808">Transferase</keyword>
<dbReference type="InterPro" id="IPR050229">
    <property type="entry name" value="GlpE_sulfurtransferase"/>
</dbReference>
<proteinExistence type="predicted"/>
<dbReference type="STRING" id="1795827.A7P95_05550"/>
<evidence type="ECO:0000313" key="4">
    <source>
        <dbReference type="Proteomes" id="UP000077885"/>
    </source>
</evidence>
<gene>
    <name evidence="3" type="ORF">A7P95_05550</name>
</gene>
<dbReference type="PANTHER" id="PTHR43031:SF18">
    <property type="entry name" value="RHODANESE-RELATED SULFURTRANSFERASES"/>
    <property type="match status" value="1"/>
</dbReference>
<dbReference type="SUPFAM" id="SSF52821">
    <property type="entry name" value="Rhodanese/Cell cycle control phosphatase"/>
    <property type="match status" value="1"/>
</dbReference>
<reference evidence="4" key="1">
    <citation type="submission" date="2016-05" db="EMBL/GenBank/DDBJ databases">
        <title>Draft genome of Corynebacterium afermentans subsp. afermentans LCDC 88199T.</title>
        <authorList>
            <person name="Bernier A.-M."/>
            <person name="Bernard K."/>
        </authorList>
    </citation>
    <scope>NUCLEOTIDE SEQUENCE [LARGE SCALE GENOMIC DNA]</scope>
    <source>
        <strain evidence="4">NML02-A-017</strain>
    </source>
</reference>
<dbReference type="InterPro" id="IPR036873">
    <property type="entry name" value="Rhodanese-like_dom_sf"/>
</dbReference>
<accession>A0A1A9RY42</accession>
<dbReference type="GO" id="GO:0016740">
    <property type="term" value="F:transferase activity"/>
    <property type="evidence" value="ECO:0007669"/>
    <property type="project" value="UniProtKB-KW"/>
</dbReference>
<dbReference type="Proteomes" id="UP000077885">
    <property type="component" value="Unassembled WGS sequence"/>
</dbReference>
<feature type="domain" description="Rhodanese" evidence="2">
    <location>
        <begin position="38"/>
        <end position="123"/>
    </location>
</feature>
<dbReference type="OrthoDB" id="9814704at2"/>
<name>A0A1A9RY42_9NEIS</name>
<feature type="chain" id="PRO_5008396264" evidence="1">
    <location>
        <begin position="21"/>
        <end position="123"/>
    </location>
</feature>
<feature type="signal peptide" evidence="1">
    <location>
        <begin position="1"/>
        <end position="20"/>
    </location>
</feature>
<evidence type="ECO:0000256" key="1">
    <source>
        <dbReference type="SAM" id="SignalP"/>
    </source>
</evidence>
<dbReference type="Pfam" id="PF00581">
    <property type="entry name" value="Rhodanese"/>
    <property type="match status" value="1"/>
</dbReference>
<dbReference type="PROSITE" id="PS50206">
    <property type="entry name" value="RHODANESE_3"/>
    <property type="match status" value="1"/>
</dbReference>
<dbReference type="InterPro" id="IPR001763">
    <property type="entry name" value="Rhodanese-like_dom"/>
</dbReference>
<keyword evidence="4" id="KW-1185">Reference proteome</keyword>
<evidence type="ECO:0000313" key="3">
    <source>
        <dbReference type="EMBL" id="OAM28435.1"/>
    </source>
</evidence>
<comment type="caution">
    <text evidence="3">The sequence shown here is derived from an EMBL/GenBank/DDBJ whole genome shotgun (WGS) entry which is preliminary data.</text>
</comment>
<sequence length="123" mass="13237">MHKLPTLAAIVLLSALPAAASAHGSQRHAHSQPPRAAARQQAVWIDVRSPAEYAQGHIQGAHNLPHDQIARQITAVAPDKHTPIQLYCRSGRRAEAAKQALESLGYTNVQNRGGYEALKQSGI</sequence>
<evidence type="ECO:0000259" key="2">
    <source>
        <dbReference type="PROSITE" id="PS50206"/>
    </source>
</evidence>